<comment type="caution">
    <text evidence="2">The sequence shown here is derived from an EMBL/GenBank/DDBJ whole genome shotgun (WGS) entry which is preliminary data.</text>
</comment>
<organism evidence="2 3">
    <name type="scientific">Sellimonas caecigallum</name>
    <dbReference type="NCBI Taxonomy" id="2592333"/>
    <lineage>
        <taxon>Bacteria</taxon>
        <taxon>Bacillati</taxon>
        <taxon>Bacillota</taxon>
        <taxon>Clostridia</taxon>
        <taxon>Lachnospirales</taxon>
        <taxon>Lachnospiraceae</taxon>
        <taxon>Sellimonas</taxon>
    </lineage>
</organism>
<evidence type="ECO:0000313" key="2">
    <source>
        <dbReference type="EMBL" id="MBY0758998.1"/>
    </source>
</evidence>
<reference evidence="2 3" key="1">
    <citation type="journal article" date="2020" name="New Microbes New Infect">
        <title>Sellimonas caecigallum sp. nov., description and genome sequence of a new member of the Sellimonas genus isolated from the cecum of feral chicken.</title>
        <authorList>
            <person name="Wongkuna S."/>
            <person name="Ghimire S."/>
            <person name="Antony L."/>
            <person name="Chankhamhaengdecha S."/>
            <person name="Janvilisri T."/>
            <person name="Scaria J."/>
        </authorList>
    </citation>
    <scope>NUCLEOTIDE SEQUENCE [LARGE SCALE GENOMIC DNA]</scope>
    <source>
        <strain evidence="2 3">SW451</strain>
    </source>
</reference>
<dbReference type="Proteomes" id="UP000779049">
    <property type="component" value="Unassembled WGS sequence"/>
</dbReference>
<keyword evidence="3" id="KW-1185">Reference proteome</keyword>
<gene>
    <name evidence="2" type="ORF">FLB61_07855</name>
</gene>
<keyword evidence="1" id="KW-0378">Hydrolase</keyword>
<evidence type="ECO:0000256" key="1">
    <source>
        <dbReference type="ARBA" id="ARBA00022801"/>
    </source>
</evidence>
<dbReference type="InterPro" id="IPR029033">
    <property type="entry name" value="His_PPase_superfam"/>
</dbReference>
<dbReference type="SMART" id="SM00855">
    <property type="entry name" value="PGAM"/>
    <property type="match status" value="1"/>
</dbReference>
<dbReference type="Gene3D" id="3.40.50.1240">
    <property type="entry name" value="Phosphoglycerate mutase-like"/>
    <property type="match status" value="1"/>
</dbReference>
<evidence type="ECO:0000313" key="3">
    <source>
        <dbReference type="Proteomes" id="UP000779049"/>
    </source>
</evidence>
<dbReference type="EMBL" id="VIRV01000010">
    <property type="protein sequence ID" value="MBY0758998.1"/>
    <property type="molecule type" value="Genomic_DNA"/>
</dbReference>
<sequence>MKIYFIRHGETDWNKVRKLQGKSDIPLNAFGIHLAEETGKGLKGIQFDAAYTSPLTRAKETARLVLGDRKVTLIEDERLEEMGFGIYEGLCCKEDHLEIPDPEFLNFFHAPEKYHAPEGGETFAELLRRTGDFLESLKKEEFEAKQTILVSTHGAALCAILSHIKGHTLSQFWGNGVQKNCAVTIAVLENGEYRIEEEGITYYQDEVKPW</sequence>
<dbReference type="CDD" id="cd07067">
    <property type="entry name" value="HP_PGM_like"/>
    <property type="match status" value="1"/>
</dbReference>
<dbReference type="PANTHER" id="PTHR46517:SF1">
    <property type="entry name" value="FRUCTOSE-2,6-BISPHOSPHATASE TIGAR"/>
    <property type="match status" value="1"/>
</dbReference>
<dbReference type="SUPFAM" id="SSF53254">
    <property type="entry name" value="Phosphoglycerate mutase-like"/>
    <property type="match status" value="1"/>
</dbReference>
<dbReference type="RefSeq" id="WP_087212306.1">
    <property type="nucleotide sequence ID" value="NZ_CP173660.1"/>
</dbReference>
<dbReference type="Pfam" id="PF00300">
    <property type="entry name" value="His_Phos_1"/>
    <property type="match status" value="1"/>
</dbReference>
<dbReference type="PIRSF" id="PIRSF000709">
    <property type="entry name" value="6PFK_2-Ptase"/>
    <property type="match status" value="1"/>
</dbReference>
<dbReference type="InterPro" id="IPR051695">
    <property type="entry name" value="Phosphoglycerate_Mutase"/>
</dbReference>
<accession>A0ABS7L7H7</accession>
<proteinExistence type="predicted"/>
<name>A0ABS7L7H7_9FIRM</name>
<dbReference type="InterPro" id="IPR013078">
    <property type="entry name" value="His_Pase_superF_clade-1"/>
</dbReference>
<dbReference type="PANTHER" id="PTHR46517">
    <property type="entry name" value="FRUCTOSE-2,6-BISPHOSPHATASE TIGAR"/>
    <property type="match status" value="1"/>
</dbReference>
<protein>
    <submittedName>
        <fullName evidence="2">Histidine phosphatase family protein</fullName>
    </submittedName>
</protein>